<evidence type="ECO:0000313" key="3">
    <source>
        <dbReference type="EMBL" id="KAB0797986.1"/>
    </source>
</evidence>
<evidence type="ECO:0000256" key="1">
    <source>
        <dbReference type="SAM" id="MobiDB-lite"/>
    </source>
</evidence>
<dbReference type="InterPro" id="IPR005374">
    <property type="entry name" value="BBLN_eukaryota"/>
</dbReference>
<proteinExistence type="predicted"/>
<dbReference type="Pfam" id="PF03670">
    <property type="entry name" value="UPF0184"/>
    <property type="match status" value="1"/>
</dbReference>
<protein>
    <submittedName>
        <fullName evidence="2">Uncharacterized protein</fullName>
    </submittedName>
</protein>
<name>A0A1Y1N4V8_PHOPY</name>
<keyword evidence="4" id="KW-1185">Reference proteome</keyword>
<dbReference type="EMBL" id="GEZM01016159">
    <property type="protein sequence ID" value="JAV91356.1"/>
    <property type="molecule type" value="Transcribed_RNA"/>
</dbReference>
<feature type="region of interest" description="Disordered" evidence="1">
    <location>
        <begin position="1"/>
        <end position="34"/>
    </location>
</feature>
<feature type="region of interest" description="Disordered" evidence="1">
    <location>
        <begin position="85"/>
        <end position="105"/>
    </location>
</feature>
<reference evidence="3" key="3">
    <citation type="submission" date="2019-08" db="EMBL/GenBank/DDBJ databases">
        <authorList>
            <consortium name="Photinus pyralis genome working group"/>
            <person name="Fallon T.R."/>
            <person name="Sander Lower S.E."/>
            <person name="Weng J.-K."/>
        </authorList>
    </citation>
    <scope>NUCLEOTIDE SEQUENCE</scope>
    <source>
        <strain evidence="3">1611_PpyrPB1</strain>
        <tissue evidence="3">Whole body</tissue>
    </source>
</reference>
<dbReference type="OrthoDB" id="10050612at2759"/>
<dbReference type="PANTHER" id="PTHR34344:SF1">
    <property type="entry name" value="BUBLIN COILED-COIL PROTEIN"/>
    <property type="match status" value="1"/>
</dbReference>
<sequence>MCEATNPEENENKENFNTDNEEEDLELEEDEEEELTAAELLALNHELDALNLALDEMESKRESIHTQLLELLESNRDIRKEIQEQKELSDSVKNIDLDSKEKETE</sequence>
<evidence type="ECO:0000313" key="2">
    <source>
        <dbReference type="EMBL" id="JAV91356.1"/>
    </source>
</evidence>
<feature type="compositionally biased region" description="Acidic residues" evidence="1">
    <location>
        <begin position="19"/>
        <end position="34"/>
    </location>
</feature>
<gene>
    <name evidence="3" type="ORF">PPYR_08979</name>
</gene>
<evidence type="ECO:0000313" key="4">
    <source>
        <dbReference type="Proteomes" id="UP000327044"/>
    </source>
</evidence>
<dbReference type="AlphaFoldDB" id="A0A1Y1N4V8"/>
<dbReference type="PANTHER" id="PTHR34344">
    <property type="entry name" value="UPF0184 PROTEIN C9ORF16"/>
    <property type="match status" value="1"/>
</dbReference>
<dbReference type="InParanoid" id="A0A1Y1N4V8"/>
<organism evidence="2">
    <name type="scientific">Photinus pyralis</name>
    <name type="common">Common eastern firefly</name>
    <name type="synonym">Lampyris pyralis</name>
    <dbReference type="NCBI Taxonomy" id="7054"/>
    <lineage>
        <taxon>Eukaryota</taxon>
        <taxon>Metazoa</taxon>
        <taxon>Ecdysozoa</taxon>
        <taxon>Arthropoda</taxon>
        <taxon>Hexapoda</taxon>
        <taxon>Insecta</taxon>
        <taxon>Pterygota</taxon>
        <taxon>Neoptera</taxon>
        <taxon>Endopterygota</taxon>
        <taxon>Coleoptera</taxon>
        <taxon>Polyphaga</taxon>
        <taxon>Elateriformia</taxon>
        <taxon>Elateroidea</taxon>
        <taxon>Lampyridae</taxon>
        <taxon>Lampyrinae</taxon>
        <taxon>Photinus</taxon>
    </lineage>
</organism>
<dbReference type="EMBL" id="VVIM01000006">
    <property type="protein sequence ID" value="KAB0797986.1"/>
    <property type="molecule type" value="Genomic_DNA"/>
</dbReference>
<reference evidence="2" key="1">
    <citation type="journal article" date="2016" name="Sci. Rep.">
        <title>Molecular characterization of firefly nuptial gifts: a multi-omics approach sheds light on postcopulatory sexual selection.</title>
        <authorList>
            <person name="Al-Wathiqui N."/>
            <person name="Fallon T.R."/>
            <person name="South A."/>
            <person name="Weng J.K."/>
            <person name="Lewis S.M."/>
        </authorList>
    </citation>
    <scope>NUCLEOTIDE SEQUENCE</scope>
</reference>
<accession>A0A1Y1N4V8</accession>
<reference evidence="3 4" key="2">
    <citation type="journal article" date="2018" name="Elife">
        <title>Firefly genomes illuminate parallel origins of bioluminescence in beetles.</title>
        <authorList>
            <person name="Fallon T.R."/>
            <person name="Lower S.E."/>
            <person name="Chang C.H."/>
            <person name="Bessho-Uehara M."/>
            <person name="Martin G.J."/>
            <person name="Bewick A.J."/>
            <person name="Behringer M."/>
            <person name="Debat H.J."/>
            <person name="Wong I."/>
            <person name="Day J.C."/>
            <person name="Suvorov A."/>
            <person name="Silva C.J."/>
            <person name="Stanger-Hall K.F."/>
            <person name="Hall D.W."/>
            <person name="Schmitz R.J."/>
            <person name="Nelson D.R."/>
            <person name="Lewis S.M."/>
            <person name="Shigenobu S."/>
            <person name="Bybee S.M."/>
            <person name="Larracuente A.M."/>
            <person name="Oba Y."/>
            <person name="Weng J.K."/>
        </authorList>
    </citation>
    <scope>NUCLEOTIDE SEQUENCE [LARGE SCALE GENOMIC DNA]</scope>
    <source>
        <strain evidence="3">1611_PpyrPB1</strain>
        <tissue evidence="3">Whole body</tissue>
    </source>
</reference>
<dbReference type="Proteomes" id="UP000327044">
    <property type="component" value="Unassembled WGS sequence"/>
</dbReference>